<organism evidence="2 3">
    <name type="scientific">Hymenobacter lapidarius</name>
    <dbReference type="NCBI Taxonomy" id="1908237"/>
    <lineage>
        <taxon>Bacteria</taxon>
        <taxon>Pseudomonadati</taxon>
        <taxon>Bacteroidota</taxon>
        <taxon>Cytophagia</taxon>
        <taxon>Cytophagales</taxon>
        <taxon>Hymenobacteraceae</taxon>
        <taxon>Hymenobacter</taxon>
    </lineage>
</organism>
<gene>
    <name evidence="2" type="ORF">BEN47_03570</name>
</gene>
<dbReference type="AlphaFoldDB" id="A0A1G1SXM7"/>
<comment type="caution">
    <text evidence="2">The sequence shown here is derived from an EMBL/GenBank/DDBJ whole genome shotgun (WGS) entry which is preliminary data.</text>
</comment>
<feature type="transmembrane region" description="Helical" evidence="1">
    <location>
        <begin position="7"/>
        <end position="27"/>
    </location>
</feature>
<evidence type="ECO:0000256" key="1">
    <source>
        <dbReference type="SAM" id="Phobius"/>
    </source>
</evidence>
<keyword evidence="3" id="KW-1185">Reference proteome</keyword>
<name>A0A1G1SXM7_9BACT</name>
<evidence type="ECO:0000313" key="2">
    <source>
        <dbReference type="EMBL" id="OGX83381.1"/>
    </source>
</evidence>
<keyword evidence="1" id="KW-0472">Membrane</keyword>
<accession>A0A1G1SXM7</accession>
<keyword evidence="1" id="KW-1133">Transmembrane helix</keyword>
<keyword evidence="1" id="KW-0812">Transmembrane</keyword>
<protein>
    <submittedName>
        <fullName evidence="2">Uncharacterized protein</fullName>
    </submittedName>
</protein>
<reference evidence="2 3" key="1">
    <citation type="submission" date="2016-08" db="EMBL/GenBank/DDBJ databases">
        <title>Hymenobacter coccineus sp. nov., Hymenobacter lapidarius sp. nov. and Hymenobacter glacialis sp. nov., isolated from Antarctic soil.</title>
        <authorList>
            <person name="Sedlacek I."/>
            <person name="Kralova S."/>
            <person name="Kyrova K."/>
            <person name="Maslanova I."/>
            <person name="Stankova E."/>
            <person name="Vrbovska V."/>
            <person name="Nemec M."/>
            <person name="Bartak M."/>
            <person name="Svec P."/>
            <person name="Busse H.-J."/>
            <person name="Pantucek R."/>
        </authorList>
    </citation>
    <scope>NUCLEOTIDE SEQUENCE [LARGE SCALE GENOMIC DNA]</scope>
    <source>
        <strain evidence="2 3">CCM 8643</strain>
    </source>
</reference>
<dbReference type="EMBL" id="MDZB01000131">
    <property type="protein sequence ID" value="OGX83381.1"/>
    <property type="molecule type" value="Genomic_DNA"/>
</dbReference>
<evidence type="ECO:0000313" key="3">
    <source>
        <dbReference type="Proteomes" id="UP000176294"/>
    </source>
</evidence>
<sequence>MEGPFDFSVAIISIFLALIVVGLKVVFNVLKAVPEIVDKTLASKTRPSQPVMSIYEQQQKVWKDELLQFVNQSGKVKALESLEMQLRMKISGLQEFHDEQKLEFSHMRYDDDAVKRQKKYEFQIADLKRKITYVNAMVS</sequence>
<dbReference type="Proteomes" id="UP000176294">
    <property type="component" value="Unassembled WGS sequence"/>
</dbReference>
<proteinExistence type="predicted"/>
<dbReference type="RefSeq" id="WP_070729310.1">
    <property type="nucleotide sequence ID" value="NZ_MDZB01000131.1"/>
</dbReference>